<gene>
    <name evidence="2" type="ORF">GEU84_011450</name>
</gene>
<feature type="transmembrane region" description="Helical" evidence="1">
    <location>
        <begin position="989"/>
        <end position="1012"/>
    </location>
</feature>
<feature type="transmembrane region" description="Helical" evidence="1">
    <location>
        <begin position="531"/>
        <end position="550"/>
    </location>
</feature>
<comment type="caution">
    <text evidence="2">The sequence shown here is derived from an EMBL/GenBank/DDBJ whole genome shotgun (WGS) entry which is preliminary data.</text>
</comment>
<feature type="transmembrane region" description="Helical" evidence="1">
    <location>
        <begin position="909"/>
        <end position="930"/>
    </location>
</feature>
<dbReference type="PRINTS" id="PR00702">
    <property type="entry name" value="ACRIFLAVINRP"/>
</dbReference>
<keyword evidence="3" id="KW-1185">Reference proteome</keyword>
<dbReference type="GO" id="GO:0005886">
    <property type="term" value="C:plasma membrane"/>
    <property type="evidence" value="ECO:0007669"/>
    <property type="project" value="TreeGrafter"/>
</dbReference>
<dbReference type="Gene3D" id="3.30.70.1430">
    <property type="entry name" value="Multidrug efflux transporter AcrB pore domain"/>
    <property type="match status" value="2"/>
</dbReference>
<dbReference type="Gene3D" id="1.20.1640.10">
    <property type="entry name" value="Multidrug efflux transporter AcrB transmembrane domain"/>
    <property type="match status" value="2"/>
</dbReference>
<feature type="transmembrane region" description="Helical" evidence="1">
    <location>
        <begin position="336"/>
        <end position="353"/>
    </location>
</feature>
<dbReference type="Gene3D" id="3.30.70.1320">
    <property type="entry name" value="Multidrug efflux transporter AcrB pore domain like"/>
    <property type="match status" value="1"/>
</dbReference>
<dbReference type="PANTHER" id="PTHR32063">
    <property type="match status" value="1"/>
</dbReference>
<dbReference type="Gene3D" id="3.30.2090.10">
    <property type="entry name" value="Multidrug efflux transporter AcrB TolC docking domain, DN and DC subdomains"/>
    <property type="match status" value="2"/>
</dbReference>
<dbReference type="SUPFAM" id="SSF82714">
    <property type="entry name" value="Multidrug efflux transporter AcrB TolC docking domain, DN and DC subdomains"/>
    <property type="match status" value="2"/>
</dbReference>
<reference evidence="2" key="1">
    <citation type="submission" date="2020-05" db="EMBL/GenBank/DDBJ databases">
        <title>Fertoebacter nigrum gen. nov., sp. nov., a new member of the family Rhodobacteraceae.</title>
        <authorList>
            <person name="Szuroczki S."/>
            <person name="Abbaszade G."/>
            <person name="Buni D."/>
            <person name="Schumann P."/>
            <person name="Toth E."/>
        </authorList>
    </citation>
    <scope>NUCLEOTIDE SEQUENCE</scope>
    <source>
        <strain evidence="2">RG-N-1a</strain>
    </source>
</reference>
<keyword evidence="1" id="KW-1133">Transmembrane helix</keyword>
<organism evidence="2 3">
    <name type="scientific">Fertoeibacter niger</name>
    <dbReference type="NCBI Taxonomy" id="2656921"/>
    <lineage>
        <taxon>Bacteria</taxon>
        <taxon>Pseudomonadati</taxon>
        <taxon>Pseudomonadota</taxon>
        <taxon>Alphaproteobacteria</taxon>
        <taxon>Rhodobacterales</taxon>
        <taxon>Paracoccaceae</taxon>
        <taxon>Fertoeibacter</taxon>
    </lineage>
</organism>
<sequence length="1034" mass="108177">MFLTRISIAQPVFTTMMMVAIVVLGLAAWRTLPIDRFPPLDFPVVVVSTPWSGATPEAIEAEITRPIEDAVSTIAGIDTVTSTSAQGHSSVVILFTLETDSRQAAQDVRDRLATVVPDLPAAADAPQVVRFNPLDDPVLSLAISGPGHPPDTMTRLARDVILPALTAVEGVGAATLIGATEGQIEVQVDPDRLRAHGLSVAEVIAAIRDGNLLAAAGEIRGGSASRPVQVNSEARSPAELGQLILARTGGAEVRLSDVAMVLRTSRDADSLAFQNGQAALAVDIIKVDGANIVDLAAKVEAAIDTLNVSGLPEGVRIDILLNASTEIRNIYKTVRATLLEGAVLAVLIVFVFLNSWRSTVITALTLPISFLGTLAVISALGFSLNMLSMLALTLSVGILIDDAIIVRENITRHLRMGKSHAAAALDGTREIGLAVLATTLALCAVFLPLAFMEGIVGRMFVQFGVTVAVAVLISMFVSFTLDPMLSSVWHDPDSEPGARRGPVGRAIERFEHAFERMAGGYRHVLGHSLRWPKTTIALALATFFGALALLPQVGSEFLPKTDESRIDIAVKTAVGSSQNYTALKATQLTSLLRKLPEVASVYTTVAAGNGAASNEAALVVTLNPPGARTASAEGLVPVLRDWLTQVPGVEVSIAAAGGVGADDAPVNLTVSGTDPVDLDVASAQILTAVSAVPGLTDVRLSTGEAWPMVDFLILPDVISDLGLSAATVSAALRSLVDGEEVADLKWRDGVIEPIVLRLPEASRNDPDQIARLPLAAAGGRLISLSEVANYTENLGPTRIERKDRIRAITLSAGLDGRTLGEAMADIDHAIAALDLPPGISITVGGDADLMGDTMADMVMALGLAVVFIYMVLASQFASFLQPIAIMASLPLAFSGVVLGLLVAGSTLNLYSMIGIVMLMGLVVKNAILLVDHANQLCRAGHPLREALAEAGVTRFRPIMMTTLAMILGMLPLALAIHPGSEQSASMAQAVIGGLISSTALTLVVVPTLLVWLSNLADWVHRISGAAAGQPHSQT</sequence>
<feature type="transmembrane region" description="Helical" evidence="1">
    <location>
        <begin position="958"/>
        <end position="977"/>
    </location>
</feature>
<feature type="transmembrane region" description="Helical" evidence="1">
    <location>
        <begin position="431"/>
        <end position="452"/>
    </location>
</feature>
<dbReference type="SUPFAM" id="SSF82693">
    <property type="entry name" value="Multidrug efflux transporter AcrB pore domain, PN1, PN2, PC1 and PC2 subdomains"/>
    <property type="match status" value="3"/>
</dbReference>
<dbReference type="GO" id="GO:0042910">
    <property type="term" value="F:xenobiotic transmembrane transporter activity"/>
    <property type="evidence" value="ECO:0007669"/>
    <property type="project" value="TreeGrafter"/>
</dbReference>
<keyword evidence="1" id="KW-0812">Transmembrane</keyword>
<evidence type="ECO:0000313" key="3">
    <source>
        <dbReference type="Proteomes" id="UP000484076"/>
    </source>
</evidence>
<dbReference type="InterPro" id="IPR027463">
    <property type="entry name" value="AcrB_DN_DC_subdom"/>
</dbReference>
<feature type="transmembrane region" description="Helical" evidence="1">
    <location>
        <begin position="858"/>
        <end position="877"/>
    </location>
</feature>
<evidence type="ECO:0000313" key="2">
    <source>
        <dbReference type="EMBL" id="NUB45004.1"/>
    </source>
</evidence>
<feature type="transmembrane region" description="Helical" evidence="1">
    <location>
        <begin position="883"/>
        <end position="902"/>
    </location>
</feature>
<dbReference type="AlphaFoldDB" id="A0A8X8KL70"/>
<dbReference type="RefSeq" id="WP_152825490.1">
    <property type="nucleotide sequence ID" value="NZ_WHUT02000006.1"/>
</dbReference>
<dbReference type="InterPro" id="IPR001036">
    <property type="entry name" value="Acrflvin-R"/>
</dbReference>
<feature type="transmembrane region" description="Helical" evidence="1">
    <location>
        <begin position="359"/>
        <end position="380"/>
    </location>
</feature>
<name>A0A8X8KL70_9RHOB</name>
<protein>
    <submittedName>
        <fullName evidence="2">Efflux RND transporter permease subunit</fullName>
    </submittedName>
</protein>
<evidence type="ECO:0000256" key="1">
    <source>
        <dbReference type="SAM" id="Phobius"/>
    </source>
</evidence>
<dbReference type="SUPFAM" id="SSF82866">
    <property type="entry name" value="Multidrug efflux transporter AcrB transmembrane domain"/>
    <property type="match status" value="2"/>
</dbReference>
<keyword evidence="1" id="KW-0472">Membrane</keyword>
<proteinExistence type="predicted"/>
<feature type="transmembrane region" description="Helical" evidence="1">
    <location>
        <begin position="6"/>
        <end position="29"/>
    </location>
</feature>
<dbReference type="EMBL" id="WHUT02000006">
    <property type="protein sequence ID" value="NUB45004.1"/>
    <property type="molecule type" value="Genomic_DNA"/>
</dbReference>
<accession>A0A8X8KL70</accession>
<dbReference type="Gene3D" id="3.30.70.1440">
    <property type="entry name" value="Multidrug efflux transporter AcrB pore domain"/>
    <property type="match status" value="1"/>
</dbReference>
<dbReference type="Pfam" id="PF00873">
    <property type="entry name" value="ACR_tran"/>
    <property type="match status" value="1"/>
</dbReference>
<feature type="transmembrane region" description="Helical" evidence="1">
    <location>
        <begin position="459"/>
        <end position="481"/>
    </location>
</feature>
<dbReference type="Proteomes" id="UP000484076">
    <property type="component" value="Unassembled WGS sequence"/>
</dbReference>
<dbReference type="PANTHER" id="PTHR32063:SF0">
    <property type="entry name" value="SWARMING MOTILITY PROTEIN SWRC"/>
    <property type="match status" value="1"/>
</dbReference>